<feature type="non-terminal residue" evidence="2">
    <location>
        <position position="239"/>
    </location>
</feature>
<accession>A0A7D9L9Y4</accession>
<protein>
    <submittedName>
        <fullName evidence="2">Uncharacterized protein</fullName>
    </submittedName>
</protein>
<dbReference type="AlphaFoldDB" id="A0A7D9L9Y4"/>
<reference evidence="2" key="1">
    <citation type="submission" date="2020-04" db="EMBL/GenBank/DDBJ databases">
        <authorList>
            <person name="Alioto T."/>
            <person name="Alioto T."/>
            <person name="Gomez Garrido J."/>
        </authorList>
    </citation>
    <scope>NUCLEOTIDE SEQUENCE</scope>
    <source>
        <strain evidence="2">A484AB</strain>
    </source>
</reference>
<dbReference type="Proteomes" id="UP001152795">
    <property type="component" value="Unassembled WGS sequence"/>
</dbReference>
<organism evidence="2 3">
    <name type="scientific">Paramuricea clavata</name>
    <name type="common">Red gorgonian</name>
    <name type="synonym">Violescent sea-whip</name>
    <dbReference type="NCBI Taxonomy" id="317549"/>
    <lineage>
        <taxon>Eukaryota</taxon>
        <taxon>Metazoa</taxon>
        <taxon>Cnidaria</taxon>
        <taxon>Anthozoa</taxon>
        <taxon>Octocorallia</taxon>
        <taxon>Malacalcyonacea</taxon>
        <taxon>Plexauridae</taxon>
        <taxon>Paramuricea</taxon>
    </lineage>
</organism>
<evidence type="ECO:0000256" key="1">
    <source>
        <dbReference type="SAM" id="MobiDB-lite"/>
    </source>
</evidence>
<evidence type="ECO:0000313" key="3">
    <source>
        <dbReference type="Proteomes" id="UP001152795"/>
    </source>
</evidence>
<evidence type="ECO:0000313" key="2">
    <source>
        <dbReference type="EMBL" id="CAB4026177.1"/>
    </source>
</evidence>
<keyword evidence="3" id="KW-1185">Reference proteome</keyword>
<sequence length="239" mass="27846">MARKLKDNIPMLPSQLKPRLVDSKIVREDIMKRRIQSKIQYDKKASRPLKDLAVDDRVYVKPRQKRNPWIYGKVIERPDERSCVMQTPLGLVRRNRKHIRKIKGESSEHQVRNEQFMDIVSLPDIDSDVTSSSNNTVDPDEERAGNAEQVSGEDLVSLRRSERVRRPPLRNKRPISRNFLSDLQIRCCWRDGAFRGGHWSKALCYGGNASNNTLQLPLTINRLIQDAIQREKSNRRKKL</sequence>
<name>A0A7D9L9Y4_PARCT</name>
<comment type="caution">
    <text evidence="2">The sequence shown here is derived from an EMBL/GenBank/DDBJ whole genome shotgun (WGS) entry which is preliminary data.</text>
</comment>
<dbReference type="PANTHER" id="PTHR33244:SF3">
    <property type="entry name" value="PEPTIDASE A2 DOMAIN-CONTAINING PROTEIN"/>
    <property type="match status" value="1"/>
</dbReference>
<dbReference type="PANTHER" id="PTHR33244">
    <property type="entry name" value="INTEGRASE CATALYTIC DOMAIN-CONTAINING PROTEIN-RELATED"/>
    <property type="match status" value="1"/>
</dbReference>
<proteinExistence type="predicted"/>
<feature type="region of interest" description="Disordered" evidence="1">
    <location>
        <begin position="125"/>
        <end position="159"/>
    </location>
</feature>
<dbReference type="EMBL" id="CACRXK020014052">
    <property type="protein sequence ID" value="CAB4026177.1"/>
    <property type="molecule type" value="Genomic_DNA"/>
</dbReference>
<feature type="compositionally biased region" description="Polar residues" evidence="1">
    <location>
        <begin position="128"/>
        <end position="137"/>
    </location>
</feature>
<gene>
    <name evidence="2" type="ORF">PACLA_8A071521</name>
</gene>